<organism evidence="8 9">
    <name type="scientific">Arenibacter troitsensis</name>
    <dbReference type="NCBI Taxonomy" id="188872"/>
    <lineage>
        <taxon>Bacteria</taxon>
        <taxon>Pseudomonadati</taxon>
        <taxon>Bacteroidota</taxon>
        <taxon>Flavobacteriia</taxon>
        <taxon>Flavobacteriales</taxon>
        <taxon>Flavobacteriaceae</taxon>
        <taxon>Arenibacter</taxon>
    </lineage>
</organism>
<sequence>MIKKVYIKIVIAILITGVQIGCSDEFLEEEPKDFLTSSNAFLEPIGVEYAVTNLHKNVRDIYTAADGTRPHVLLGLGADLAGFGENFVSGARMNYEAISSTDGLSGIFWSNMYKIIKNANVIITRAENPEIVWEYDAQKDELIAEAKFFRAYAYRILVQLFGGVPIVDYEVEANVNDLVRASKEEVYDFIIDDLLSAIENLRETELKPGRITKGAAYHLLAEAYIAVEQWQNSIDAASAVIDNPNYELMTNRFGSRSDEPGDVYWDLFRIGNQNRSSGNKETIWALQIEYETPGGGIETGASGFTMERAWGSRYHSLKDPDGVNGFELSDQYGRPVGWCTLTDYVAYDIWDIDNDGNYDVDMRNSSNNIHRFERGDFIYNNPNSAYFGQPAELETVESQELRYWFPYFMKNTTPFNHPGGVINTGRIWRDCYVMRLAETYLLRAEAYLGSGNRTLAAADINKVRERANADPISEGDVDINFILDERARELTMEEFRTLTLMRLDLMFERTRDLNPWAGPTIGQHNNLWPIPQREIDLNTGVELTQNPGY</sequence>
<evidence type="ECO:0000313" key="9">
    <source>
        <dbReference type="Proteomes" id="UP000193420"/>
    </source>
</evidence>
<name>A0A1X7IHK0_9FLAO</name>
<dbReference type="Pfam" id="PF07980">
    <property type="entry name" value="SusD_RagB"/>
    <property type="match status" value="1"/>
</dbReference>
<evidence type="ECO:0000256" key="2">
    <source>
        <dbReference type="ARBA" id="ARBA00006275"/>
    </source>
</evidence>
<dbReference type="STRING" id="188872.SAMN03080602_00847"/>
<keyword evidence="4" id="KW-0472">Membrane</keyword>
<dbReference type="GO" id="GO:0009279">
    <property type="term" value="C:cell outer membrane"/>
    <property type="evidence" value="ECO:0007669"/>
    <property type="project" value="UniProtKB-SubCell"/>
</dbReference>
<dbReference type="Pfam" id="PF14322">
    <property type="entry name" value="SusD-like_3"/>
    <property type="match status" value="1"/>
</dbReference>
<evidence type="ECO:0000256" key="3">
    <source>
        <dbReference type="ARBA" id="ARBA00022729"/>
    </source>
</evidence>
<keyword evidence="5" id="KW-0998">Cell outer membrane</keyword>
<dbReference type="OrthoDB" id="5694214at2"/>
<dbReference type="Proteomes" id="UP000193420">
    <property type="component" value="Unassembled WGS sequence"/>
</dbReference>
<dbReference type="EMBL" id="FXAO01000001">
    <property type="protein sequence ID" value="SMG14142.1"/>
    <property type="molecule type" value="Genomic_DNA"/>
</dbReference>
<evidence type="ECO:0000256" key="1">
    <source>
        <dbReference type="ARBA" id="ARBA00004442"/>
    </source>
</evidence>
<comment type="similarity">
    <text evidence="2">Belongs to the SusD family.</text>
</comment>
<comment type="subcellular location">
    <subcellularLocation>
        <location evidence="1">Cell outer membrane</location>
    </subcellularLocation>
</comment>
<dbReference type="RefSeq" id="WP_085496422.1">
    <property type="nucleotide sequence ID" value="NZ_FXAO01000001.1"/>
</dbReference>
<accession>A0A1X7IHK0</accession>
<dbReference type="InterPro" id="IPR011990">
    <property type="entry name" value="TPR-like_helical_dom_sf"/>
</dbReference>
<gene>
    <name evidence="8" type="ORF">SAMN03080602_00847</name>
</gene>
<evidence type="ECO:0000313" key="8">
    <source>
        <dbReference type="EMBL" id="SMG14142.1"/>
    </source>
</evidence>
<dbReference type="InterPro" id="IPR033985">
    <property type="entry name" value="SusD-like_N"/>
</dbReference>
<dbReference type="InterPro" id="IPR012944">
    <property type="entry name" value="SusD_RagB_dom"/>
</dbReference>
<feature type="domain" description="RagB/SusD" evidence="6">
    <location>
        <begin position="404"/>
        <end position="549"/>
    </location>
</feature>
<keyword evidence="9" id="KW-1185">Reference proteome</keyword>
<proteinExistence type="inferred from homology"/>
<evidence type="ECO:0000256" key="4">
    <source>
        <dbReference type="ARBA" id="ARBA00023136"/>
    </source>
</evidence>
<dbReference type="AlphaFoldDB" id="A0A1X7IHK0"/>
<reference evidence="9" key="1">
    <citation type="submission" date="2017-04" db="EMBL/GenBank/DDBJ databases">
        <authorList>
            <person name="Varghese N."/>
            <person name="Submissions S."/>
        </authorList>
    </citation>
    <scope>NUCLEOTIDE SEQUENCE [LARGE SCALE GENOMIC DNA]</scope>
    <source>
        <strain evidence="9">DSM 19835</strain>
    </source>
</reference>
<protein>
    <submittedName>
        <fullName evidence="8">Starch-binding associating with outer membrane</fullName>
    </submittedName>
</protein>
<dbReference type="Gene3D" id="1.25.40.390">
    <property type="match status" value="1"/>
</dbReference>
<feature type="domain" description="SusD-like N-terminal" evidence="7">
    <location>
        <begin position="92"/>
        <end position="224"/>
    </location>
</feature>
<dbReference type="SUPFAM" id="SSF48452">
    <property type="entry name" value="TPR-like"/>
    <property type="match status" value="1"/>
</dbReference>
<evidence type="ECO:0000259" key="7">
    <source>
        <dbReference type="Pfam" id="PF14322"/>
    </source>
</evidence>
<evidence type="ECO:0000259" key="6">
    <source>
        <dbReference type="Pfam" id="PF07980"/>
    </source>
</evidence>
<evidence type="ECO:0000256" key="5">
    <source>
        <dbReference type="ARBA" id="ARBA00023237"/>
    </source>
</evidence>
<keyword evidence="3" id="KW-0732">Signal</keyword>